<accession>S8EI60</accession>
<evidence type="ECO:0008006" key="3">
    <source>
        <dbReference type="Google" id="ProtNLM"/>
    </source>
</evidence>
<gene>
    <name evidence="1" type="ORF">FOMPIDRAFT_1058946</name>
</gene>
<proteinExistence type="predicted"/>
<dbReference type="HOGENOM" id="CLU_037660_0_0_1"/>
<keyword evidence="2" id="KW-1185">Reference proteome</keyword>
<dbReference type="EMBL" id="KE504132">
    <property type="protein sequence ID" value="EPT02979.1"/>
    <property type="molecule type" value="Genomic_DNA"/>
</dbReference>
<name>S8EI60_FOMSC</name>
<evidence type="ECO:0000313" key="2">
    <source>
        <dbReference type="Proteomes" id="UP000015241"/>
    </source>
</evidence>
<dbReference type="Proteomes" id="UP000015241">
    <property type="component" value="Unassembled WGS sequence"/>
</dbReference>
<evidence type="ECO:0000313" key="1">
    <source>
        <dbReference type="EMBL" id="EPT02979.1"/>
    </source>
</evidence>
<sequence length="472" mass="53314">MRTTVPFSLDAELDSLVERLRRLTLNDPSILDLNYDVLQYLLRHMGPTRDTLHFAMTSRAAYKFAIPQYLSRVVLDCRSRGRPFARHRAAGFCKFILADDVRSRALRELVILGTAVDIVALDWEARDHYDVLQGLGLVFTKAHLLRSLSLSHSASLFSAMPWLPDLIAGLTHLRMLRLGCALAENVSGLLAQAQKSCRVLSRASLQLFVHRFMDISKDLGPAVYPIVDTLFVYGELHGLESIADKFPNIETLYLLPDSDFIANQHAHSVPEDKWTRLDYVSTVTPLPRMRTVRHLRIDYLINPGDGDMNRLRTTGDRTASMIRAMRPVVVDCFMSDTVLRLLGEHATDLTVIRLRIKNTTSGKADKADLETMTNGITARLVSLPLRGLMLIGDAPFPRESLKKFAERLCTHFKQLEYIGLVSASPNGRILCRSNRCIWFRVNRRPGRAPVVKVLTQEEGQNAYDELVALQRP</sequence>
<organism evidence="1 2">
    <name type="scientific">Fomitopsis schrenkii</name>
    <name type="common">Brown rot fungus</name>
    <dbReference type="NCBI Taxonomy" id="2126942"/>
    <lineage>
        <taxon>Eukaryota</taxon>
        <taxon>Fungi</taxon>
        <taxon>Dikarya</taxon>
        <taxon>Basidiomycota</taxon>
        <taxon>Agaricomycotina</taxon>
        <taxon>Agaricomycetes</taxon>
        <taxon>Polyporales</taxon>
        <taxon>Fomitopsis</taxon>
    </lineage>
</organism>
<dbReference type="OrthoDB" id="2808371at2759"/>
<dbReference type="STRING" id="743788.S8EI60"/>
<dbReference type="InParanoid" id="S8EI60"/>
<reference evidence="1 2" key="1">
    <citation type="journal article" date="2012" name="Science">
        <title>The Paleozoic origin of enzymatic lignin decomposition reconstructed from 31 fungal genomes.</title>
        <authorList>
            <person name="Floudas D."/>
            <person name="Binder M."/>
            <person name="Riley R."/>
            <person name="Barry K."/>
            <person name="Blanchette R.A."/>
            <person name="Henrissat B."/>
            <person name="Martinez A.T."/>
            <person name="Otillar R."/>
            <person name="Spatafora J.W."/>
            <person name="Yadav J.S."/>
            <person name="Aerts A."/>
            <person name="Benoit I."/>
            <person name="Boyd A."/>
            <person name="Carlson A."/>
            <person name="Copeland A."/>
            <person name="Coutinho P.M."/>
            <person name="de Vries R.P."/>
            <person name="Ferreira P."/>
            <person name="Findley K."/>
            <person name="Foster B."/>
            <person name="Gaskell J."/>
            <person name="Glotzer D."/>
            <person name="Gorecki P."/>
            <person name="Heitman J."/>
            <person name="Hesse C."/>
            <person name="Hori C."/>
            <person name="Igarashi K."/>
            <person name="Jurgens J.A."/>
            <person name="Kallen N."/>
            <person name="Kersten P."/>
            <person name="Kohler A."/>
            <person name="Kuees U."/>
            <person name="Kumar T.K.A."/>
            <person name="Kuo A."/>
            <person name="LaButti K."/>
            <person name="Larrondo L.F."/>
            <person name="Lindquist E."/>
            <person name="Ling A."/>
            <person name="Lombard V."/>
            <person name="Lucas S."/>
            <person name="Lundell T."/>
            <person name="Martin R."/>
            <person name="McLaughlin D.J."/>
            <person name="Morgenstern I."/>
            <person name="Morin E."/>
            <person name="Murat C."/>
            <person name="Nagy L.G."/>
            <person name="Nolan M."/>
            <person name="Ohm R.A."/>
            <person name="Patyshakuliyeva A."/>
            <person name="Rokas A."/>
            <person name="Ruiz-Duenas F.J."/>
            <person name="Sabat G."/>
            <person name="Salamov A."/>
            <person name="Samejima M."/>
            <person name="Schmutz J."/>
            <person name="Slot J.C."/>
            <person name="St John F."/>
            <person name="Stenlid J."/>
            <person name="Sun H."/>
            <person name="Sun S."/>
            <person name="Syed K."/>
            <person name="Tsang A."/>
            <person name="Wiebenga A."/>
            <person name="Young D."/>
            <person name="Pisabarro A."/>
            <person name="Eastwood D.C."/>
            <person name="Martin F."/>
            <person name="Cullen D."/>
            <person name="Grigoriev I.V."/>
            <person name="Hibbett D.S."/>
        </authorList>
    </citation>
    <scope>NUCLEOTIDE SEQUENCE</scope>
    <source>
        <strain evidence="2">FP-58527</strain>
    </source>
</reference>
<dbReference type="AlphaFoldDB" id="S8EI60"/>
<dbReference type="Gene3D" id="3.80.10.10">
    <property type="entry name" value="Ribonuclease Inhibitor"/>
    <property type="match status" value="1"/>
</dbReference>
<dbReference type="InterPro" id="IPR032675">
    <property type="entry name" value="LRR_dom_sf"/>
</dbReference>
<protein>
    <recommendedName>
        <fullName evidence="3">F-box domain-containing protein</fullName>
    </recommendedName>
</protein>